<dbReference type="RefSeq" id="WP_148930015.1">
    <property type="nucleotide sequence ID" value="NZ_VNHS01000005.1"/>
</dbReference>
<dbReference type="CDD" id="cd00306">
    <property type="entry name" value="Peptidases_S8_S53"/>
    <property type="match status" value="1"/>
</dbReference>
<evidence type="ECO:0000256" key="1">
    <source>
        <dbReference type="ARBA" id="ARBA00011073"/>
    </source>
</evidence>
<dbReference type="InterPro" id="IPR011042">
    <property type="entry name" value="6-blade_b-propeller_TolB-like"/>
</dbReference>
<feature type="region of interest" description="Disordered" evidence="5">
    <location>
        <begin position="3352"/>
        <end position="3392"/>
    </location>
</feature>
<dbReference type="OrthoDB" id="1813813at2"/>
<comment type="caution">
    <text evidence="9">The sequence shown here is derived from an EMBL/GenBank/DDBJ whole genome shotgun (WGS) entry which is preliminary data.</text>
</comment>
<feature type="domain" description="SLH" evidence="8">
    <location>
        <begin position="3512"/>
        <end position="3573"/>
    </location>
</feature>
<protein>
    <submittedName>
        <fullName evidence="9">Tol biopolymer transport system component</fullName>
    </submittedName>
</protein>
<dbReference type="Pfam" id="PF07676">
    <property type="entry name" value="PD40"/>
    <property type="match status" value="3"/>
</dbReference>
<evidence type="ECO:0000256" key="6">
    <source>
        <dbReference type="SAM" id="SignalP"/>
    </source>
</evidence>
<dbReference type="InterPro" id="IPR013783">
    <property type="entry name" value="Ig-like_fold"/>
</dbReference>
<dbReference type="InterPro" id="IPR036116">
    <property type="entry name" value="FN3_sf"/>
</dbReference>
<dbReference type="SUPFAM" id="SSF49265">
    <property type="entry name" value="Fibronectin type III"/>
    <property type="match status" value="4"/>
</dbReference>
<feature type="compositionally biased region" description="Polar residues" evidence="5">
    <location>
        <begin position="3381"/>
        <end position="3392"/>
    </location>
</feature>
<name>A0A5S5C8S6_9BACL</name>
<proteinExistence type="inferred from homology"/>
<evidence type="ECO:0000256" key="2">
    <source>
        <dbReference type="ARBA" id="ARBA00022737"/>
    </source>
</evidence>
<dbReference type="PROSITE" id="PS51892">
    <property type="entry name" value="SUBTILASE"/>
    <property type="match status" value="1"/>
</dbReference>
<dbReference type="InterPro" id="IPR036852">
    <property type="entry name" value="Peptidase_S8/S53_dom_sf"/>
</dbReference>
<dbReference type="CDD" id="cd00063">
    <property type="entry name" value="FN3"/>
    <property type="match status" value="3"/>
</dbReference>
<dbReference type="PRINTS" id="PR00723">
    <property type="entry name" value="SUBTILISIN"/>
</dbReference>
<dbReference type="InterPro" id="IPR023827">
    <property type="entry name" value="Peptidase_S8_Asp-AS"/>
</dbReference>
<dbReference type="Gene3D" id="2.60.40.1120">
    <property type="entry name" value="Carboxypeptidase-like, regulatory domain"/>
    <property type="match status" value="1"/>
</dbReference>
<dbReference type="PROSITE" id="PS00136">
    <property type="entry name" value="SUBTILASE_ASP"/>
    <property type="match status" value="1"/>
</dbReference>
<dbReference type="EMBL" id="VNHS01000005">
    <property type="protein sequence ID" value="TYP74786.1"/>
    <property type="molecule type" value="Genomic_DNA"/>
</dbReference>
<keyword evidence="6" id="KW-0732">Signal</keyword>
<keyword evidence="2" id="KW-0677">Repeat</keyword>
<dbReference type="PANTHER" id="PTHR13817:SF166">
    <property type="entry name" value="NEURONAL IGCAM-RELATED"/>
    <property type="match status" value="1"/>
</dbReference>
<dbReference type="Gene3D" id="2.120.10.30">
    <property type="entry name" value="TolB, C-terminal domain"/>
    <property type="match status" value="4"/>
</dbReference>
<feature type="domain" description="Fibronectin type-III" evidence="7">
    <location>
        <begin position="1086"/>
        <end position="1181"/>
    </location>
</feature>
<evidence type="ECO:0000256" key="3">
    <source>
        <dbReference type="ARBA" id="ARBA00022801"/>
    </source>
</evidence>
<feature type="domain" description="SLH" evidence="8">
    <location>
        <begin position="3642"/>
        <end position="3703"/>
    </location>
</feature>
<keyword evidence="10" id="KW-1185">Reference proteome</keyword>
<accession>A0A5S5C8S6</accession>
<dbReference type="PROSITE" id="PS50853">
    <property type="entry name" value="FN3"/>
    <property type="match status" value="5"/>
</dbReference>
<dbReference type="InterPro" id="IPR015500">
    <property type="entry name" value="Peptidase_S8_subtilisin-rel"/>
</dbReference>
<evidence type="ECO:0000313" key="10">
    <source>
        <dbReference type="Proteomes" id="UP000323257"/>
    </source>
</evidence>
<feature type="compositionally biased region" description="Acidic residues" evidence="5">
    <location>
        <begin position="172"/>
        <end position="197"/>
    </location>
</feature>
<feature type="domain" description="Fibronectin type-III" evidence="7">
    <location>
        <begin position="3267"/>
        <end position="3358"/>
    </location>
</feature>
<feature type="region of interest" description="Disordered" evidence="5">
    <location>
        <begin position="2818"/>
        <end position="2855"/>
    </location>
</feature>
<dbReference type="Proteomes" id="UP000323257">
    <property type="component" value="Unassembled WGS sequence"/>
</dbReference>
<dbReference type="SUPFAM" id="SSF52743">
    <property type="entry name" value="Subtilisin-like"/>
    <property type="match status" value="1"/>
</dbReference>
<feature type="domain" description="Fibronectin type-III" evidence="7">
    <location>
        <begin position="3171"/>
        <end position="3264"/>
    </location>
</feature>
<keyword evidence="3" id="KW-0378">Hydrolase</keyword>
<comment type="similarity">
    <text evidence="1 4">Belongs to the peptidase S8 family.</text>
</comment>
<dbReference type="InterPro" id="IPR003961">
    <property type="entry name" value="FN3_dom"/>
</dbReference>
<dbReference type="PANTHER" id="PTHR13817">
    <property type="entry name" value="TITIN"/>
    <property type="match status" value="1"/>
</dbReference>
<dbReference type="Pfam" id="PF00041">
    <property type="entry name" value="fn3"/>
    <property type="match status" value="3"/>
</dbReference>
<evidence type="ECO:0000313" key="9">
    <source>
        <dbReference type="EMBL" id="TYP74786.1"/>
    </source>
</evidence>
<reference evidence="9 10" key="1">
    <citation type="submission" date="2019-07" db="EMBL/GenBank/DDBJ databases">
        <title>Genomic Encyclopedia of Type Strains, Phase III (KMG-III): the genomes of soil and plant-associated and newly described type strains.</title>
        <authorList>
            <person name="Whitman W."/>
        </authorList>
    </citation>
    <scope>NUCLEOTIDE SEQUENCE [LARGE SCALE GENOMIC DNA]</scope>
    <source>
        <strain evidence="9 10">BL24</strain>
    </source>
</reference>
<dbReference type="SMART" id="SM00060">
    <property type="entry name" value="FN3"/>
    <property type="match status" value="7"/>
</dbReference>
<dbReference type="Pfam" id="PF13620">
    <property type="entry name" value="CarboxypepD_reg"/>
    <property type="match status" value="1"/>
</dbReference>
<feature type="compositionally biased region" description="Gly residues" evidence="5">
    <location>
        <begin position="3357"/>
        <end position="3379"/>
    </location>
</feature>
<feature type="compositionally biased region" description="Acidic residues" evidence="5">
    <location>
        <begin position="2821"/>
        <end position="2853"/>
    </location>
</feature>
<feature type="compositionally biased region" description="Polar residues" evidence="5">
    <location>
        <begin position="71"/>
        <end position="122"/>
    </location>
</feature>
<gene>
    <name evidence="9" type="ORF">BCM02_105332</name>
</gene>
<feature type="region of interest" description="Disordered" evidence="5">
    <location>
        <begin position="60"/>
        <end position="199"/>
    </location>
</feature>
<feature type="domain" description="SLH" evidence="8">
    <location>
        <begin position="3575"/>
        <end position="3637"/>
    </location>
</feature>
<organism evidence="9 10">
    <name type="scientific">Paenibacillus methanolicus</name>
    <dbReference type="NCBI Taxonomy" id="582686"/>
    <lineage>
        <taxon>Bacteria</taxon>
        <taxon>Bacillati</taxon>
        <taxon>Bacillota</taxon>
        <taxon>Bacilli</taxon>
        <taxon>Bacillales</taxon>
        <taxon>Paenibacillaceae</taxon>
        <taxon>Paenibacillus</taxon>
    </lineage>
</organism>
<dbReference type="GO" id="GO:0006508">
    <property type="term" value="P:proteolysis"/>
    <property type="evidence" value="ECO:0007669"/>
    <property type="project" value="InterPro"/>
</dbReference>
<evidence type="ECO:0000256" key="5">
    <source>
        <dbReference type="SAM" id="MobiDB-lite"/>
    </source>
</evidence>
<evidence type="ECO:0000259" key="8">
    <source>
        <dbReference type="PROSITE" id="PS51272"/>
    </source>
</evidence>
<feature type="domain" description="Fibronectin type-III" evidence="7">
    <location>
        <begin position="995"/>
        <end position="1081"/>
    </location>
</feature>
<dbReference type="InterPro" id="IPR001119">
    <property type="entry name" value="SLH_dom"/>
</dbReference>
<dbReference type="Gene3D" id="3.40.50.200">
    <property type="entry name" value="Peptidase S8/S53 domain"/>
    <property type="match status" value="1"/>
</dbReference>
<evidence type="ECO:0000259" key="7">
    <source>
        <dbReference type="PROSITE" id="PS50853"/>
    </source>
</evidence>
<dbReference type="InterPro" id="IPR050964">
    <property type="entry name" value="Striated_Muscle_Regulatory"/>
</dbReference>
<dbReference type="SUPFAM" id="SSF82171">
    <property type="entry name" value="DPP6 N-terminal domain-like"/>
    <property type="match status" value="2"/>
</dbReference>
<evidence type="ECO:0000256" key="4">
    <source>
        <dbReference type="PROSITE-ProRule" id="PRU01240"/>
    </source>
</evidence>
<feature type="compositionally biased region" description="Low complexity" evidence="5">
    <location>
        <begin position="130"/>
        <end position="141"/>
    </location>
</feature>
<dbReference type="PROSITE" id="PS51272">
    <property type="entry name" value="SLH"/>
    <property type="match status" value="3"/>
</dbReference>
<dbReference type="Gene3D" id="2.60.40.10">
    <property type="entry name" value="Immunoglobulins"/>
    <property type="match status" value="6"/>
</dbReference>
<feature type="signal peptide" evidence="6">
    <location>
        <begin position="1"/>
        <end position="34"/>
    </location>
</feature>
<comment type="caution">
    <text evidence="4">Lacks conserved residue(s) required for the propagation of feature annotation.</text>
</comment>
<dbReference type="InterPro" id="IPR011659">
    <property type="entry name" value="WD40"/>
</dbReference>
<dbReference type="GO" id="GO:0004252">
    <property type="term" value="F:serine-type endopeptidase activity"/>
    <property type="evidence" value="ECO:0007669"/>
    <property type="project" value="InterPro"/>
</dbReference>
<feature type="chain" id="PRO_5024391343" evidence="6">
    <location>
        <begin position="35"/>
        <end position="3703"/>
    </location>
</feature>
<dbReference type="Pfam" id="PF00395">
    <property type="entry name" value="SLH"/>
    <property type="match status" value="3"/>
</dbReference>
<sequence>MKRKPNTWKRWTRRMAMVQTGVLLIGLSTPFAHAAPASGSQNIQQFFEKFLQQNPQIERNTLDSSALPPNDLTTNSQPTLTNTIKIGTIDNEQPSEDSPSGETGQSAQVEQPSSDSTSNNPSIPGEDISVDVPDSGSNDSSSGDHDGEPSGEAPQDDAGEQPTGDGVIEVPVDGDEAADGEEPGTVGEDGEIPDENSDPLTEFANQWAFGHIETEAATALISAAGTTPKPMVIAVIDTGVDATHPLLEGAVLPGIACTGEGEDICEGDDAGDASESGHGTRVAALAAGLAKLAAPQAQIRVLPVAVGDEDREERLDRLAAGVRAAAQWRGSGGEKVGVILIGLGQRYPGLPSNLSEAVDEVKQAGITILAPAGNEGNPIVVEDEEVGSYYPAALPGVIAVGGYDRLGRPNSNSGASLILPGEALFSASIGGDYSENNGSEFAAAMAAAGASIVRSYSETPAEEALAGGMLSGKWSLKRALETAFPDPNDKTAPTWPEGAQLTASGIGYASVKLDWPLAQDESGSARYEVSQASAKLPGNYLPGQTFGGLKPGTAYAFDVVPVDRSGNRGVPLGVSVETKAVSPIERITATADGAAPNGDSEFASVSDDGNLLAFESEASNLVDGDTNGEADVFVRDRAAGTTRLISRSSSGGDSDGGSYAPLISGDGTYVLFTSHASNLVKGLEAGETEDLYLANLKTGNIERVAESVPAGYIYNTARPYAMSDGARYIVFASYADNGTTNDYNTTWDVFVKDRTTNAVTRITDRLRDFFNPSQLDITPSGRYVTFGINQIGLLQEDINIDDDVYVYDTLYGEYELISHNPQGLSGSNSSRNPSISDDGRYVTFESFAGDISDEDQDYTNDVYVYDRKTRNLKLANYTVDGQASGGENVLAAMSGSGRFVAFESDDSLDPSAVNRSVYIRDLKRGMTYWMGQSPTGDSANADVQRPSVSDDGKHLAFQSRAWNLVPGQEEGAGYTEIYYTTSPAELDQEAPAWEEGAELTVAKYGSTYAALQWPQPKSGSGATPAYRIYRNGELVGSTTEPSFLVTNLKPGASYAFKVAAGSVDHKWGSAALSAPLTTLAEAETDAPGGASDARFEVQPGQVAVSWTDPSDLDFMYVQVLWRKLGAPDDKTNATRMLPKGKQKALITNLVNDTSYQFAFAVYDAEGNKRVYSADTVTMGPGPRIARVTGSDTDGDNMSGFGGIQISADGRYAVFESSSPRLAEGDTNGGMDVFLYDYEHGTVQLISRDELGMPGDGQSMKPDISGDGRYIVFQSDAQNLMGAVSSGPDTQIFVMDRDADGNGKFDEPGGVTLKRISESPMGDPANNYSETPAISADGKTIVFISRSDNLSDIKTNQTEQLYIYDNGSPEGGLSLLLNAEGKLPNGSMSEPDVSGDGKTIVFGTQATNLAPDTNESEDAYLYDAATRTFTPLTHFNDEQPHYYNEVAHPTVSLDGKRVAFAYQGYEFSAFDIYVYDRGGDTPSVKRITDKPDENLYYYNSKQPSISPDGRYVAFSSDLPNLVAGDKNGNTDVFLYDLQASKARLVSRAFNGEQGNGSSYNPAVSEGGKVVAFRSVAENLVTGDFNGVDLFVTETDDEAGEGELASLTAELLEGGKVKLTWSAPSAASDIAAYEVVRTGSNQMPVTIATLGADQRTYTDQPETLGVFSYHVIAVDGQGAKRPYSESKIVRVTDLVIRSVSYHTPLIQNRYAAIGGRIAISATGTAEASAKAVLTYRHGAETRTAETNLTERATGGYEGALTVPEGASELLALQIVLAKDGSEAAKSALSGSIRVGGALRVAFDTPHGDLLKDAYLSVSSAAMKTRAGMKLSGGGEVVLAGLPQASDYRISLVTDSGLELFAKLGDRTYTVTWGAEEKQSLTPGFESALLTRIVGPDGNALSNIDVTIWDEAGVVLRTGETSAQGTISLLKGRQSGEKLSVEASDASQAYLWKSKDTELSPGANEIVLALDERPKAKVSGKVTYADGRAAVKADVTLIQTIDGNTLTKTAKTDASGNYAANVFAGDIKLLAAVAKFGRSRIESLKLEPSETSRINLELQEGVPTSVQIKLFTKHLGAEWVGPLELDWRTIAHYHFTVPTHTVLSSGNPMMIKASPGDEVRMCARGVESHLPDACGTATVGEDGTTGLEIRMEDLGTRFKGELVAILKPDQGWPSMNLFKLDAQGKRQLVLENPIKARAFEFPLPGEGRYVAQIKTGGRIVEREFEARRGEPSDLGKIALQEKAYYGGQSGNGLTLTPGRVALGSDFQVRATFRNQGEAVTDQTKMRFMLPQGVSYVSDSGALNGLITIPDQGDGYVEFSLGQVAKGEAGVLVFRLKLSESMNAASVVLASEMTFAAGRQNVSEIVARAAAEVSSVTLDAPDVTGRRDIKLSGIAKARSTVRVYDGDLLLGETQASSAGTWKLPVNLPDRGEEAIYRLFAESDDGTVKTPSDTKRIRVSKAYPQMTKFSMRQVDGREVTFDPSDGVAKFPYVFAPYLPFIFKVTFTNPDAVKNVNVFAGSESAIAERGDDGVFTAVLRTSNPDGISVSYEAQDVFTVPPQPESDEEYREQLPPDLKDFATEDLKLDTTSDTVHTAAMKGSVPVDGGKVNMSMNYRLERIENYTPPAADRSGSPVRGLRFNYSLSNNQLNVSMTAYIPESEFASLGVEGAIAKMSSAMSGDASAQRSLSAFSGAGAAIKIAVQNAMKWEGAGKVWTAIDTPYSIFDGLGVNDSLKELGDVALSAGGCSPGVAQQYADEANDIAKLAMAYEVAKWSMMLGSLVAGPATFGWGTVGLWMLTNGIGKVMDAHIGAKVDDLKARVANDEDCRDDEDDDEDDNDDNDDNDDRDDDRDDPEDVADPVWIYDPSGYVYEVTEARRVQGVKATVMYKDEATGEWTVWDADWFGQVNPQYTDTVGRYGWDVPQGLWKVVYEKDGYVTAESDELRVPPPHFDVNIPLVSVLPATMTDVHAQAGGSAIDVLFDRHVRLDTIEAGGIAVTSNGDGGNAAEGTFTAVDETLWKGAKVARHIRFTPETALQNGSTYTVTASSAVLSYNGIPSGDDTAKQVTVASADTTAPTAVTNPAAFAERRAILLTWEDPADIDFNQVELAWKPRGSKDPAQTVAVAKGQQWARLSGLETGKEYEIAFRSVDQTGNAAETIMMKTTLFADETAPDTVGPLDVTNVSATPGRDSLKLAWIDPSATDFAGVQITWREAGTEAIQGPVTINKGARTHTIADLKSGTAYEITLTAFDEAGNGSFGVTATAQTKSDIADVTNVKAEPGRDTLKLTWTDPSVAGLKHIRIAWREEGAAEQQGAFDAVKGTQAYTVADLKSSTKYEITLTAVDSEGNASTGVKVTEQTTSAGGGPGGGGGGGAPGGGGSGNGNGQQPDTGTGSIATGPSGGNYALLDGKLIVIVPAYAYSADAAIAAKRKQVGSLAGTVLKPVSEAYELSGTAPSRPIEMTISYSKQQAAGIDPRKLAVYSQLPNGQWKQIGGLVQKNKGTVTVTVSSLGTFAVLAADPRFGDLNGHWSRSDVEVLVSRGMMDGVGGGEFKPNRHVTRAEAAKMMVTLALALGRPTALASGSFSDVDAGAWYADAVRQAQTLGIIEGAGGKFRPNDSITRAELALMFARASGADLSEMADRADRILAPFSDGGRVPTWARQAVAYAVEGGLMKGAQHALNVGGQATRAEAAVMLLRTLEAKSPLATD</sequence>
<feature type="domain" description="Fibronectin type-III" evidence="7">
    <location>
        <begin position="3070"/>
        <end position="3168"/>
    </location>
</feature>